<dbReference type="AlphaFoldDB" id="A0A4S2JBE1"/>
<keyword evidence="4" id="KW-1133">Transmembrane helix</keyword>
<keyword evidence="2" id="KW-0328">Glycosyltransferase</keyword>
<reference evidence="5 6" key="1">
    <citation type="journal article" date="2019" name="Philos. Trans. R. Soc. Lond., B, Biol. Sci.">
        <title>Ant behaviour and brain gene expression of defending hosts depend on the ecological success of the intruding social parasite.</title>
        <authorList>
            <person name="Kaur R."/>
            <person name="Stoldt M."/>
            <person name="Jongepier E."/>
            <person name="Feldmeyer B."/>
            <person name="Menzel F."/>
            <person name="Bornberg-Bauer E."/>
            <person name="Foitzik S."/>
        </authorList>
    </citation>
    <scope>NUCLEOTIDE SEQUENCE [LARGE SCALE GENOMIC DNA]</scope>
    <source>
        <tissue evidence="5">Whole body</tissue>
    </source>
</reference>
<dbReference type="InterPro" id="IPR002213">
    <property type="entry name" value="UDP_glucos_trans"/>
</dbReference>
<evidence type="ECO:0000256" key="2">
    <source>
        <dbReference type="ARBA" id="ARBA00022676"/>
    </source>
</evidence>
<dbReference type="PANTHER" id="PTHR48043:SF159">
    <property type="entry name" value="EG:EG0003.4 PROTEIN-RELATED"/>
    <property type="match status" value="1"/>
</dbReference>
<dbReference type="InterPro" id="IPR050271">
    <property type="entry name" value="UDP-glycosyltransferase"/>
</dbReference>
<dbReference type="GO" id="GO:0008194">
    <property type="term" value="F:UDP-glycosyltransferase activity"/>
    <property type="evidence" value="ECO:0007669"/>
    <property type="project" value="InterPro"/>
</dbReference>
<evidence type="ECO:0008006" key="7">
    <source>
        <dbReference type="Google" id="ProtNLM"/>
    </source>
</evidence>
<feature type="transmembrane region" description="Helical" evidence="4">
    <location>
        <begin position="497"/>
        <end position="517"/>
    </location>
</feature>
<keyword evidence="4" id="KW-0472">Membrane</keyword>
<evidence type="ECO:0000256" key="3">
    <source>
        <dbReference type="ARBA" id="ARBA00022679"/>
    </source>
</evidence>
<name>A0A4S2JBE1_9HYME</name>
<dbReference type="Gene3D" id="3.40.50.2000">
    <property type="entry name" value="Glycogen Phosphorylase B"/>
    <property type="match status" value="2"/>
</dbReference>
<accession>A0A4S2JBE1</accession>
<dbReference type="CDD" id="cd03784">
    <property type="entry name" value="GT1_Gtf-like"/>
    <property type="match status" value="1"/>
</dbReference>
<dbReference type="EMBL" id="QBLH01003812">
    <property type="protein sequence ID" value="TGZ32775.1"/>
    <property type="molecule type" value="Genomic_DNA"/>
</dbReference>
<dbReference type="SUPFAM" id="SSF53756">
    <property type="entry name" value="UDP-Glycosyltransferase/glycogen phosphorylase"/>
    <property type="match status" value="1"/>
</dbReference>
<evidence type="ECO:0000313" key="5">
    <source>
        <dbReference type="EMBL" id="TGZ32775.1"/>
    </source>
</evidence>
<evidence type="ECO:0000313" key="6">
    <source>
        <dbReference type="Proteomes" id="UP000310200"/>
    </source>
</evidence>
<evidence type="ECO:0000256" key="1">
    <source>
        <dbReference type="ARBA" id="ARBA00009995"/>
    </source>
</evidence>
<protein>
    <recommendedName>
        <fullName evidence="7">Ecdysteroid UDP-glucosyltransferase</fullName>
    </recommendedName>
</protein>
<comment type="caution">
    <text evidence="5">The sequence shown here is derived from an EMBL/GenBank/DDBJ whole genome shotgun (WGS) entry which is preliminary data.</text>
</comment>
<dbReference type="FunFam" id="3.40.50.2000:FF:000050">
    <property type="entry name" value="UDP-glucuronosyltransferase"/>
    <property type="match status" value="1"/>
</dbReference>
<sequence>YYALLIIDSKMKPIAETIFWISFLHIAAPVKTARILVIVPIPSYSHQICYQSLWIALSQRGHEVVLITTDPINDPSLTNLTEINLQSNYHIIKLNFAKNVIAGTHTWLSTSRTLLWALSGDIAENTFKHPKVRKMYAPDSDKKFDLVIVETVKIPSFYALAHRFNAPLIGVSSFGLRNTLYYLLGAPVLSSHPSNWEMEDDTGLNLSLWRRIKNFIRQWYHIYCSINYFYPKQQAIAEKYLGKNNIPDIRDMERNMSLVFHSQQETLSFVRPTMPNILVFGNFHISKKPAALPKDLKEFIADAPNGFIYMSLGTNVMTSIFPEHVRNAFRDVFASLPYKIVWKYDSELSNKTDNIYTAKWVPQQSILAHPNIKLFIYQGGLQSTEEAVYYTVPLLGLPIVGDQYIQVNKMVSLGVAKRLNILDISRENLNASIIDILTDKRYKKRMLEVKALNEDKPYDPLEHVIWWIEFVIRHKSAPHLRSSIAHEPWYQKYEMDVIAILSIAIFVTLFCTLIIIYKSLKIIFNLMEISVVTKKKII</sequence>
<dbReference type="Pfam" id="PF00201">
    <property type="entry name" value="UDPGT"/>
    <property type="match status" value="1"/>
</dbReference>
<comment type="similarity">
    <text evidence="1">Belongs to the UDP-glycosyltransferase family.</text>
</comment>
<organism evidence="5 6">
    <name type="scientific">Temnothorax longispinosus</name>
    <dbReference type="NCBI Taxonomy" id="300112"/>
    <lineage>
        <taxon>Eukaryota</taxon>
        <taxon>Metazoa</taxon>
        <taxon>Ecdysozoa</taxon>
        <taxon>Arthropoda</taxon>
        <taxon>Hexapoda</taxon>
        <taxon>Insecta</taxon>
        <taxon>Pterygota</taxon>
        <taxon>Neoptera</taxon>
        <taxon>Endopterygota</taxon>
        <taxon>Hymenoptera</taxon>
        <taxon>Apocrita</taxon>
        <taxon>Aculeata</taxon>
        <taxon>Formicoidea</taxon>
        <taxon>Formicidae</taxon>
        <taxon>Myrmicinae</taxon>
        <taxon>Temnothorax</taxon>
    </lineage>
</organism>
<feature type="non-terminal residue" evidence="5">
    <location>
        <position position="1"/>
    </location>
</feature>
<keyword evidence="4" id="KW-0812">Transmembrane</keyword>
<dbReference type="PANTHER" id="PTHR48043">
    <property type="entry name" value="EG:EG0003.4 PROTEIN-RELATED"/>
    <property type="match status" value="1"/>
</dbReference>
<proteinExistence type="inferred from homology"/>
<keyword evidence="3" id="KW-0808">Transferase</keyword>
<gene>
    <name evidence="5" type="ORF">DBV15_00972</name>
</gene>
<dbReference type="Proteomes" id="UP000310200">
    <property type="component" value="Unassembled WGS sequence"/>
</dbReference>
<keyword evidence="6" id="KW-1185">Reference proteome</keyword>
<evidence type="ECO:0000256" key="4">
    <source>
        <dbReference type="SAM" id="Phobius"/>
    </source>
</evidence>